<comment type="caution">
    <text evidence="5">The sequence shown here is derived from an EMBL/GenBank/DDBJ whole genome shotgun (WGS) entry which is preliminary data.</text>
</comment>
<protein>
    <recommendedName>
        <fullName evidence="7">DUF86 domain-containing protein</fullName>
    </recommendedName>
</protein>
<evidence type="ECO:0000313" key="5">
    <source>
        <dbReference type="EMBL" id="OIP41511.1"/>
    </source>
</evidence>
<proteinExistence type="inferred from homology"/>
<keyword evidence="3" id="KW-0378">Hydrolase</keyword>
<evidence type="ECO:0000256" key="3">
    <source>
        <dbReference type="ARBA" id="ARBA00022801"/>
    </source>
</evidence>
<keyword evidence="1" id="KW-1277">Toxin-antitoxin system</keyword>
<dbReference type="Proteomes" id="UP000183085">
    <property type="component" value="Unassembled WGS sequence"/>
</dbReference>
<comment type="similarity">
    <text evidence="4">Belongs to the HepT RNase toxin family.</text>
</comment>
<dbReference type="InterPro" id="IPR052379">
    <property type="entry name" value="Type_VII_TA_RNase"/>
</dbReference>
<dbReference type="GO" id="GO:0016787">
    <property type="term" value="F:hydrolase activity"/>
    <property type="evidence" value="ECO:0007669"/>
    <property type="project" value="UniProtKB-KW"/>
</dbReference>
<accession>A0A1J5EBW9</accession>
<evidence type="ECO:0000313" key="6">
    <source>
        <dbReference type="Proteomes" id="UP000183085"/>
    </source>
</evidence>
<dbReference type="GO" id="GO:0110001">
    <property type="term" value="C:toxin-antitoxin complex"/>
    <property type="evidence" value="ECO:0007669"/>
    <property type="project" value="InterPro"/>
</dbReference>
<evidence type="ECO:0008006" key="7">
    <source>
        <dbReference type="Google" id="ProtNLM"/>
    </source>
</evidence>
<dbReference type="NCBIfam" id="NF047751">
    <property type="entry name" value="HepT_toxin"/>
    <property type="match status" value="1"/>
</dbReference>
<dbReference type="Pfam" id="PF01934">
    <property type="entry name" value="HepT-like"/>
    <property type="match status" value="1"/>
</dbReference>
<dbReference type="GO" id="GO:0004540">
    <property type="term" value="F:RNA nuclease activity"/>
    <property type="evidence" value="ECO:0007669"/>
    <property type="project" value="InterPro"/>
</dbReference>
<dbReference type="InterPro" id="IPR037038">
    <property type="entry name" value="HepT-like_sf"/>
</dbReference>
<reference evidence="5 6" key="1">
    <citation type="journal article" date="2016" name="Environ. Microbiol.">
        <title>Genomic resolution of a cold subsurface aquifer community provides metabolic insights for novel microbes adapted to high CO concentrations.</title>
        <authorList>
            <person name="Probst A.J."/>
            <person name="Castelle C.J."/>
            <person name="Singh A."/>
            <person name="Brown C.T."/>
            <person name="Anantharaman K."/>
            <person name="Sharon I."/>
            <person name="Hug L.A."/>
            <person name="Burstein D."/>
            <person name="Emerson J.B."/>
            <person name="Thomas B.C."/>
            <person name="Banfield J.F."/>
        </authorList>
    </citation>
    <scope>NUCLEOTIDE SEQUENCE [LARGE SCALE GENOMIC DNA]</scope>
    <source>
        <strain evidence="5">CG2_30_40_21</strain>
    </source>
</reference>
<dbReference type="PANTHER" id="PTHR33397">
    <property type="entry name" value="UPF0331 PROTEIN YUTE"/>
    <property type="match status" value="1"/>
</dbReference>
<dbReference type="PANTHER" id="PTHR33397:SF5">
    <property type="entry name" value="RNASE YUTE-RELATED"/>
    <property type="match status" value="1"/>
</dbReference>
<dbReference type="EMBL" id="MNYI01000078">
    <property type="protein sequence ID" value="OIP41511.1"/>
    <property type="molecule type" value="Genomic_DNA"/>
</dbReference>
<evidence type="ECO:0000256" key="2">
    <source>
        <dbReference type="ARBA" id="ARBA00022722"/>
    </source>
</evidence>
<gene>
    <name evidence="5" type="ORF">AUJ95_03230</name>
</gene>
<name>A0A1J5EBW9_9BACT</name>
<sequence>MKEELKERLIKHINFLKEEVQDYQLFKPLTWEVYKTQRSKRRDVERWVENLINSLIDISKIILTIEKVTLPETYREIAFSLSLVNEFDKEGIEKLSGWVRLRNIIAHEYLDIRWDSIKKFIEQTQPLYCAFLEKIKEYLKNRLETKGGEENV</sequence>
<dbReference type="AlphaFoldDB" id="A0A1J5EBW9"/>
<dbReference type="InterPro" id="IPR008201">
    <property type="entry name" value="HepT-like"/>
</dbReference>
<dbReference type="Gene3D" id="1.20.120.580">
    <property type="entry name" value="bsu32300-like"/>
    <property type="match status" value="1"/>
</dbReference>
<evidence type="ECO:0000256" key="1">
    <source>
        <dbReference type="ARBA" id="ARBA00022649"/>
    </source>
</evidence>
<keyword evidence="2" id="KW-0540">Nuclease</keyword>
<organism evidence="5 6">
    <name type="scientific">Candidatus Desantisbacteria bacterium CG2_30_40_21</name>
    <dbReference type="NCBI Taxonomy" id="1817895"/>
    <lineage>
        <taxon>Bacteria</taxon>
        <taxon>Candidatus Desantisiibacteriota</taxon>
    </lineage>
</organism>
<dbReference type="STRING" id="1817895.AUJ95_03230"/>
<evidence type="ECO:0000256" key="4">
    <source>
        <dbReference type="ARBA" id="ARBA00024207"/>
    </source>
</evidence>